<proteinExistence type="predicted"/>
<evidence type="ECO:0000259" key="1">
    <source>
        <dbReference type="PROSITE" id="PS50206"/>
    </source>
</evidence>
<dbReference type="PROSITE" id="PS50206">
    <property type="entry name" value="RHODANESE_3"/>
    <property type="match status" value="1"/>
</dbReference>
<dbReference type="Proteomes" id="UP000030753">
    <property type="component" value="Unassembled WGS sequence"/>
</dbReference>
<sequence>MNRLLSVPVGSSQGRGPRAAGWFRDYLASQGDKETRSVILRGGIKGWATAGREYREWIDEYDSSKWSNYRW</sequence>
<dbReference type="InterPro" id="IPR001763">
    <property type="entry name" value="Rhodanese-like_dom"/>
</dbReference>
<organism evidence="2 3">
    <name type="scientific">Fusarium oxysporum NRRL 32931</name>
    <dbReference type="NCBI Taxonomy" id="660029"/>
    <lineage>
        <taxon>Eukaryota</taxon>
        <taxon>Fungi</taxon>
        <taxon>Dikarya</taxon>
        <taxon>Ascomycota</taxon>
        <taxon>Pezizomycotina</taxon>
        <taxon>Sordariomycetes</taxon>
        <taxon>Hypocreomycetidae</taxon>
        <taxon>Hypocreales</taxon>
        <taxon>Nectriaceae</taxon>
        <taxon>Fusarium</taxon>
        <taxon>Fusarium oxysporum species complex</taxon>
    </lineage>
</organism>
<evidence type="ECO:0000313" key="3">
    <source>
        <dbReference type="Proteomes" id="UP000030753"/>
    </source>
</evidence>
<reference evidence="2 3" key="1">
    <citation type="submission" date="2011-06" db="EMBL/GenBank/DDBJ databases">
        <title>The Genome Sequence of Fusarium oxysporum FOSC 3-a.</title>
        <authorList>
            <consortium name="The Broad Institute Genome Sequencing Platform"/>
            <person name="Ma L.-J."/>
            <person name="Gale L.R."/>
            <person name="Schwartz D.C."/>
            <person name="Zhou S."/>
            <person name="Corby-Kistler H."/>
            <person name="Young S.K."/>
            <person name="Zeng Q."/>
            <person name="Gargeya S."/>
            <person name="Fitzgerald M."/>
            <person name="Haas B."/>
            <person name="Abouelleil A."/>
            <person name="Alvarado L."/>
            <person name="Arachchi H.M."/>
            <person name="Berlin A."/>
            <person name="Brown A."/>
            <person name="Chapman S.B."/>
            <person name="Chen Z."/>
            <person name="Dunbar C."/>
            <person name="Freedman E."/>
            <person name="Gearin G."/>
            <person name="Gellesch M."/>
            <person name="Goldberg J."/>
            <person name="Griggs A."/>
            <person name="Gujja S."/>
            <person name="Heiman D."/>
            <person name="Howarth C."/>
            <person name="Larson L."/>
            <person name="Lui A."/>
            <person name="MacDonald P.J.P."/>
            <person name="Mehta T."/>
            <person name="Montmayeur A."/>
            <person name="Murphy C."/>
            <person name="Neiman D."/>
            <person name="Pearson M."/>
            <person name="Priest M."/>
            <person name="Roberts A."/>
            <person name="Saif S."/>
            <person name="Shea T."/>
            <person name="Shenoy N."/>
            <person name="Sisk P."/>
            <person name="Stolte C."/>
            <person name="Sykes S."/>
            <person name="Wortman J."/>
            <person name="Nusbaum C."/>
            <person name="Birren B."/>
        </authorList>
    </citation>
    <scope>NUCLEOTIDE SEQUENCE [LARGE SCALE GENOMIC DNA]</scope>
    <source>
        <strain evidence="3">FOSC 3-a</strain>
    </source>
</reference>
<feature type="domain" description="Rhodanese" evidence="1">
    <location>
        <begin position="10"/>
        <end position="56"/>
    </location>
</feature>
<dbReference type="SUPFAM" id="SSF52821">
    <property type="entry name" value="Rhodanese/Cell cycle control phosphatase"/>
    <property type="match status" value="1"/>
</dbReference>
<name>W9HB90_FUSOX</name>
<dbReference type="InterPro" id="IPR036873">
    <property type="entry name" value="Rhodanese-like_dom_sf"/>
</dbReference>
<dbReference type="HOGENOM" id="CLU_2794019_0_0_1"/>
<accession>W9HB90</accession>
<evidence type="ECO:0000313" key="2">
    <source>
        <dbReference type="EMBL" id="EWY79828.1"/>
    </source>
</evidence>
<protein>
    <submittedName>
        <fullName evidence="2">Oxidoreductase</fullName>
    </submittedName>
</protein>
<dbReference type="AlphaFoldDB" id="W9HB90"/>
<dbReference type="Gene3D" id="3.40.250.10">
    <property type="entry name" value="Rhodanese-like domain"/>
    <property type="match status" value="1"/>
</dbReference>
<dbReference type="EMBL" id="JH717854">
    <property type="protein sequence ID" value="EWY79828.1"/>
    <property type="molecule type" value="Genomic_DNA"/>
</dbReference>
<gene>
    <name evidence="2" type="ORF">FOYG_17005</name>
</gene>